<dbReference type="GO" id="GO:0003677">
    <property type="term" value="F:DNA binding"/>
    <property type="evidence" value="ECO:0007669"/>
    <property type="project" value="UniProtKB-KW"/>
</dbReference>
<sequence>MLEAKFDQAGLFKKVVEAIREMVKDCNFDCSDTGIAVQAVDSSHIALVSLMLGSEAFSSFRSDRSMTLGMNVESLNKLLKAGGNEDILTLRAEDKSNSLSIVFEDPKQDKISEFNLKLMDIEQDHLSIPETEYTATITLPSSQFLKITRDLLQISEAIKIEASKDGVRFSAEGDIGDGAVNLKPYNDLENKENNVEVNVNEQVTATFNAKYLSDICRGGNFAPQVTLSLTDVLPMEIEYKLPNGHLKYYLAPQMNDGDADE</sequence>
<dbReference type="GO" id="GO:0030337">
    <property type="term" value="F:DNA polymerase processivity factor activity"/>
    <property type="evidence" value="ECO:0007669"/>
    <property type="project" value="InterPro"/>
</dbReference>
<evidence type="ECO:0000256" key="8">
    <source>
        <dbReference type="RuleBase" id="RU003671"/>
    </source>
</evidence>
<keyword evidence="4 8" id="KW-0238">DNA-binding</keyword>
<dbReference type="PhylomeDB" id="A0A060T0G1"/>
<evidence type="ECO:0000256" key="1">
    <source>
        <dbReference type="ARBA" id="ARBA00004123"/>
    </source>
</evidence>
<dbReference type="AlphaFoldDB" id="A0A060T0G1"/>
<evidence type="ECO:0000256" key="2">
    <source>
        <dbReference type="ARBA" id="ARBA00010462"/>
    </source>
</evidence>
<keyword evidence="3 8" id="KW-0235">DNA replication</keyword>
<dbReference type="GO" id="GO:0070987">
    <property type="term" value="P:error-free translesion synthesis"/>
    <property type="evidence" value="ECO:0007669"/>
    <property type="project" value="UniProtKB-ARBA"/>
</dbReference>
<dbReference type="Pfam" id="PF00705">
    <property type="entry name" value="PCNA_N"/>
    <property type="match status" value="1"/>
</dbReference>
<dbReference type="GO" id="GO:0006275">
    <property type="term" value="P:regulation of DNA replication"/>
    <property type="evidence" value="ECO:0007669"/>
    <property type="project" value="InterPro"/>
</dbReference>
<dbReference type="InterPro" id="IPR046938">
    <property type="entry name" value="DNA_clamp_sf"/>
</dbReference>
<protein>
    <recommendedName>
        <fullName evidence="7">DNA sliding clamp PCNA</fullName>
    </recommendedName>
</protein>
<dbReference type="EMBL" id="HG937693">
    <property type="protein sequence ID" value="CDP34219.1"/>
    <property type="molecule type" value="Genomic_DNA"/>
</dbReference>
<comment type="similarity">
    <text evidence="2 8">Belongs to the PCNA family.</text>
</comment>
<organism evidence="11">
    <name type="scientific">Blastobotrys adeninivorans</name>
    <name type="common">Yeast</name>
    <name type="synonym">Arxula adeninivorans</name>
    <dbReference type="NCBI Taxonomy" id="409370"/>
    <lineage>
        <taxon>Eukaryota</taxon>
        <taxon>Fungi</taxon>
        <taxon>Dikarya</taxon>
        <taxon>Ascomycota</taxon>
        <taxon>Saccharomycotina</taxon>
        <taxon>Dipodascomycetes</taxon>
        <taxon>Dipodascales</taxon>
        <taxon>Trichomonascaceae</taxon>
        <taxon>Blastobotrys</taxon>
    </lineage>
</organism>
<comment type="function">
    <text evidence="7">This protein is an auxiliary protein of DNA polymerase delta and is involved in the control of eukaryotic DNA replication by increasing the polymerase's processivity during elongation of the leading strand.</text>
</comment>
<comment type="subcellular location">
    <subcellularLocation>
        <location evidence="1 7">Nucleus</location>
    </subcellularLocation>
</comment>
<evidence type="ECO:0000259" key="9">
    <source>
        <dbReference type="Pfam" id="PF00705"/>
    </source>
</evidence>
<dbReference type="InterPro" id="IPR022648">
    <property type="entry name" value="Pr_cel_nuc_antig_N"/>
</dbReference>
<dbReference type="InterPro" id="IPR022649">
    <property type="entry name" value="Pr_cel_nuc_antig_C"/>
</dbReference>
<feature type="domain" description="Proliferating cell nuclear antigen PCNA C-terminal" evidence="10">
    <location>
        <begin position="128"/>
        <end position="252"/>
    </location>
</feature>
<name>A0A060T0G1_BLAAD</name>
<dbReference type="CDD" id="cd00577">
    <property type="entry name" value="PCNA"/>
    <property type="match status" value="1"/>
</dbReference>
<reference evidence="11" key="1">
    <citation type="submission" date="2014-02" db="EMBL/GenBank/DDBJ databases">
        <authorList>
            <person name="Genoscope - CEA"/>
        </authorList>
    </citation>
    <scope>NUCLEOTIDE SEQUENCE</scope>
    <source>
        <strain evidence="11">LS3</strain>
    </source>
</reference>
<evidence type="ECO:0000259" key="10">
    <source>
        <dbReference type="Pfam" id="PF02747"/>
    </source>
</evidence>
<dbReference type="GO" id="GO:0006273">
    <property type="term" value="P:lagging strand elongation"/>
    <property type="evidence" value="ECO:0007669"/>
    <property type="project" value="UniProtKB-ARBA"/>
</dbReference>
<evidence type="ECO:0000256" key="5">
    <source>
        <dbReference type="ARBA" id="ARBA00023242"/>
    </source>
</evidence>
<feature type="domain" description="Proliferating cell nuclear antigen PCNA N-terminal" evidence="9">
    <location>
        <begin position="1"/>
        <end position="124"/>
    </location>
</feature>
<dbReference type="InterPro" id="IPR000730">
    <property type="entry name" value="Pr_cel_nuc_antig"/>
</dbReference>
<keyword evidence="5 7" id="KW-0539">Nucleus</keyword>
<dbReference type="InterPro" id="IPR022659">
    <property type="entry name" value="Pr_cel_nuc_antig_CS"/>
</dbReference>
<dbReference type="FunFam" id="3.10.150.10:FF:000006">
    <property type="entry name" value="Proliferating cell nuclear antigen"/>
    <property type="match status" value="1"/>
</dbReference>
<evidence type="ECO:0000313" key="11">
    <source>
        <dbReference type="EMBL" id="CDP34219.1"/>
    </source>
</evidence>
<dbReference type="GO" id="GO:0006272">
    <property type="term" value="P:leading strand elongation"/>
    <property type="evidence" value="ECO:0007669"/>
    <property type="project" value="TreeGrafter"/>
</dbReference>
<dbReference type="HAMAP" id="MF_00317">
    <property type="entry name" value="DNApol_clamp_arch"/>
    <property type="match status" value="1"/>
</dbReference>
<dbReference type="FunFam" id="3.10.150.10:FF:000008">
    <property type="entry name" value="Proliferating cell nuclear antigen"/>
    <property type="match status" value="1"/>
</dbReference>
<accession>A0A060T0G1</accession>
<dbReference type="Gene3D" id="3.10.150.10">
    <property type="entry name" value="DNA Polymerase III, subunit A, domain 2"/>
    <property type="match status" value="2"/>
</dbReference>
<dbReference type="PRINTS" id="PR00339">
    <property type="entry name" value="PCNACYCLIN"/>
</dbReference>
<dbReference type="PROSITE" id="PS01251">
    <property type="entry name" value="PCNA_1"/>
    <property type="match status" value="1"/>
</dbReference>
<evidence type="ECO:0000256" key="3">
    <source>
        <dbReference type="ARBA" id="ARBA00022705"/>
    </source>
</evidence>
<comment type="function">
    <text evidence="6">This protein is an auxiliary protein of DNA polymerase delta and is involved in the control of eukaryotic DNA replication by increasing the polymerase's processibility during elongation of the leading strand. Involved in DNA repair.</text>
</comment>
<reference evidence="11" key="2">
    <citation type="submission" date="2014-06" db="EMBL/GenBank/DDBJ databases">
        <title>The complete genome of Blastobotrys (Arxula) adeninivorans LS3 - a yeast of biotechnological interest.</title>
        <authorList>
            <person name="Kunze G."/>
            <person name="Gaillardin C."/>
            <person name="Czernicka M."/>
            <person name="Durrens P."/>
            <person name="Martin T."/>
            <person name="Boer E."/>
            <person name="Gabaldon T."/>
            <person name="Cruz J."/>
            <person name="Talla E."/>
            <person name="Marck C."/>
            <person name="Goffeau A."/>
            <person name="Barbe V."/>
            <person name="Baret P."/>
            <person name="Baronian K."/>
            <person name="Beier S."/>
            <person name="Bleykasten C."/>
            <person name="Bode R."/>
            <person name="Casaregola S."/>
            <person name="Despons L."/>
            <person name="Fairhead C."/>
            <person name="Giersberg M."/>
            <person name="Gierski P."/>
            <person name="Hahnel U."/>
            <person name="Hartmann A."/>
            <person name="Jankowska D."/>
            <person name="Jubin C."/>
            <person name="Jung P."/>
            <person name="Lafontaine I."/>
            <person name="Leh-Louis V."/>
            <person name="Lemaire M."/>
            <person name="Marcet-Houben M."/>
            <person name="Mascher M."/>
            <person name="Morel G."/>
            <person name="Richard G.-F."/>
            <person name="Riechen J."/>
            <person name="Sacerdot C."/>
            <person name="Sarkar A."/>
            <person name="Savel G."/>
            <person name="Schacherer J."/>
            <person name="Sherman D."/>
            <person name="Straub M.-L."/>
            <person name="Stein N."/>
            <person name="Thierry A."/>
            <person name="Trautwein-Schult A."/>
            <person name="Westhof E."/>
            <person name="Worch S."/>
            <person name="Dujon B."/>
            <person name="Souciet J.-L."/>
            <person name="Wincker P."/>
            <person name="Scholz U."/>
            <person name="Neuveglise N."/>
        </authorList>
    </citation>
    <scope>NUCLEOTIDE SEQUENCE</scope>
    <source>
        <strain evidence="11">LS3</strain>
    </source>
</reference>
<dbReference type="GO" id="GO:0043626">
    <property type="term" value="C:PCNA complex"/>
    <property type="evidence" value="ECO:0007669"/>
    <property type="project" value="TreeGrafter"/>
</dbReference>
<evidence type="ECO:0000256" key="4">
    <source>
        <dbReference type="ARBA" id="ARBA00023125"/>
    </source>
</evidence>
<gene>
    <name evidence="11" type="ORF">GNLVRS02_ARAD1C07392g</name>
</gene>
<proteinExistence type="inferred from homology"/>
<evidence type="ECO:0000256" key="7">
    <source>
        <dbReference type="RuleBase" id="RU000641"/>
    </source>
</evidence>
<dbReference type="Pfam" id="PF02747">
    <property type="entry name" value="PCNA_C"/>
    <property type="match status" value="1"/>
</dbReference>
<evidence type="ECO:0000256" key="6">
    <source>
        <dbReference type="ARBA" id="ARBA00054163"/>
    </source>
</evidence>
<dbReference type="GO" id="GO:0006298">
    <property type="term" value="P:mismatch repair"/>
    <property type="evidence" value="ECO:0007669"/>
    <property type="project" value="TreeGrafter"/>
</dbReference>
<dbReference type="PANTHER" id="PTHR11352">
    <property type="entry name" value="PROLIFERATING CELL NUCLEAR ANTIGEN"/>
    <property type="match status" value="1"/>
</dbReference>
<dbReference type="PANTHER" id="PTHR11352:SF0">
    <property type="entry name" value="PROLIFERATING CELL NUCLEAR ANTIGEN"/>
    <property type="match status" value="1"/>
</dbReference>
<dbReference type="NCBIfam" id="TIGR00590">
    <property type="entry name" value="pcna"/>
    <property type="match status" value="1"/>
</dbReference>
<dbReference type="SUPFAM" id="SSF55979">
    <property type="entry name" value="DNA clamp"/>
    <property type="match status" value="2"/>
</dbReference>